<dbReference type="EMBL" id="BTSX01000003">
    <property type="protein sequence ID" value="GMS87680.1"/>
    <property type="molecule type" value="Genomic_DNA"/>
</dbReference>
<feature type="non-terminal residue" evidence="2">
    <location>
        <position position="1"/>
    </location>
</feature>
<proteinExistence type="predicted"/>
<keyword evidence="3" id="KW-1185">Reference proteome</keyword>
<gene>
    <name evidence="2" type="ORF">PENTCL1PPCAC_9855</name>
</gene>
<reference evidence="2" key="1">
    <citation type="submission" date="2023-10" db="EMBL/GenBank/DDBJ databases">
        <title>Genome assembly of Pristionchus species.</title>
        <authorList>
            <person name="Yoshida K."/>
            <person name="Sommer R.J."/>
        </authorList>
    </citation>
    <scope>NUCLEOTIDE SEQUENCE</scope>
    <source>
        <strain evidence="2">RS0144</strain>
    </source>
</reference>
<comment type="caution">
    <text evidence="2">The sequence shown here is derived from an EMBL/GenBank/DDBJ whole genome shotgun (WGS) entry which is preliminary data.</text>
</comment>
<evidence type="ECO:0000313" key="3">
    <source>
        <dbReference type="Proteomes" id="UP001432027"/>
    </source>
</evidence>
<dbReference type="AlphaFoldDB" id="A0AAV5SX09"/>
<evidence type="ECO:0000256" key="1">
    <source>
        <dbReference type="SAM" id="MobiDB-lite"/>
    </source>
</evidence>
<organism evidence="2 3">
    <name type="scientific">Pristionchus entomophagus</name>
    <dbReference type="NCBI Taxonomy" id="358040"/>
    <lineage>
        <taxon>Eukaryota</taxon>
        <taxon>Metazoa</taxon>
        <taxon>Ecdysozoa</taxon>
        <taxon>Nematoda</taxon>
        <taxon>Chromadorea</taxon>
        <taxon>Rhabditida</taxon>
        <taxon>Rhabditina</taxon>
        <taxon>Diplogasteromorpha</taxon>
        <taxon>Diplogasteroidea</taxon>
        <taxon>Neodiplogasteridae</taxon>
        <taxon>Pristionchus</taxon>
    </lineage>
</organism>
<protein>
    <recommendedName>
        <fullName evidence="4">Late embryogenesis abundant protein</fullName>
    </recommendedName>
</protein>
<dbReference type="Proteomes" id="UP001432027">
    <property type="component" value="Unassembled WGS sequence"/>
</dbReference>
<evidence type="ECO:0000313" key="2">
    <source>
        <dbReference type="EMBL" id="GMS87680.1"/>
    </source>
</evidence>
<accession>A0AAV5SX09</accession>
<sequence length="127" mass="12779">LQNQVTMSTATEATIKAGLTVDEKVCQATAAHEDPKVVFERQANAAGDAAQGGLTEGATATGVTSKTVAGMAHGLADGAKGVASKAGHVVSDTAHTAKEGVCRAARRMSDTAHSAYEKTKDALGKAN</sequence>
<evidence type="ECO:0008006" key="4">
    <source>
        <dbReference type="Google" id="ProtNLM"/>
    </source>
</evidence>
<name>A0AAV5SX09_9BILA</name>
<feature type="region of interest" description="Disordered" evidence="1">
    <location>
        <begin position="105"/>
        <end position="127"/>
    </location>
</feature>